<comment type="caution">
    <text evidence="1">The sequence shown here is derived from an EMBL/GenBank/DDBJ whole genome shotgun (WGS) entry which is preliminary data.</text>
</comment>
<name>A0A917VVP7_9NOCA</name>
<keyword evidence="2" id="KW-1185">Reference proteome</keyword>
<organism evidence="1 2">
    <name type="scientific">Nocardia jinanensis</name>
    <dbReference type="NCBI Taxonomy" id="382504"/>
    <lineage>
        <taxon>Bacteria</taxon>
        <taxon>Bacillati</taxon>
        <taxon>Actinomycetota</taxon>
        <taxon>Actinomycetes</taxon>
        <taxon>Mycobacteriales</taxon>
        <taxon>Nocardiaceae</taxon>
        <taxon>Nocardia</taxon>
    </lineage>
</organism>
<evidence type="ECO:0000313" key="2">
    <source>
        <dbReference type="Proteomes" id="UP000638263"/>
    </source>
</evidence>
<proteinExistence type="predicted"/>
<gene>
    <name evidence="1" type="ORF">GCM10011588_45570</name>
</gene>
<accession>A0A917VVP7</accession>
<dbReference type="AlphaFoldDB" id="A0A917VVP7"/>
<dbReference type="Proteomes" id="UP000638263">
    <property type="component" value="Unassembled WGS sequence"/>
</dbReference>
<dbReference type="EMBL" id="BMMH01000010">
    <property type="protein sequence ID" value="GGL25681.1"/>
    <property type="molecule type" value="Genomic_DNA"/>
</dbReference>
<sequence>MTSTRGLLDGLDAAGLDKALSEAGCLALEVDSEAKRLELDLEVLSLPEQISGISEETPEAGTGCRRVRLVFQGVTRIAASLRIQRWDDLEPRILPLELPGLPAAVASFGGSRLHGWEFVDLDDSGWALWSELLSFDTTIDTRIARHVLEFSQEEGVDPRELDIRVWFDTVTAQTTGGRVIPLPELVSGSARWWRAHAKGDPRATHPNIAPPL</sequence>
<reference evidence="1" key="2">
    <citation type="submission" date="2020-09" db="EMBL/GenBank/DDBJ databases">
        <authorList>
            <person name="Sun Q."/>
            <person name="Zhou Y."/>
        </authorList>
    </citation>
    <scope>NUCLEOTIDE SEQUENCE</scope>
    <source>
        <strain evidence="1">CGMCC 4.3508</strain>
    </source>
</reference>
<protein>
    <submittedName>
        <fullName evidence="1">Uncharacterized protein</fullName>
    </submittedName>
</protein>
<dbReference type="RefSeq" id="WP_058854812.1">
    <property type="nucleotide sequence ID" value="NZ_BMMH01000010.1"/>
</dbReference>
<evidence type="ECO:0000313" key="1">
    <source>
        <dbReference type="EMBL" id="GGL25681.1"/>
    </source>
</evidence>
<reference evidence="1" key="1">
    <citation type="journal article" date="2014" name="Int. J. Syst. Evol. Microbiol.">
        <title>Complete genome sequence of Corynebacterium casei LMG S-19264T (=DSM 44701T), isolated from a smear-ripened cheese.</title>
        <authorList>
            <consortium name="US DOE Joint Genome Institute (JGI-PGF)"/>
            <person name="Walter F."/>
            <person name="Albersmeier A."/>
            <person name="Kalinowski J."/>
            <person name="Ruckert C."/>
        </authorList>
    </citation>
    <scope>NUCLEOTIDE SEQUENCE</scope>
    <source>
        <strain evidence="1">CGMCC 4.3508</strain>
    </source>
</reference>